<organism evidence="11">
    <name type="scientific">marine sediment metagenome</name>
    <dbReference type="NCBI Taxonomy" id="412755"/>
    <lineage>
        <taxon>unclassified sequences</taxon>
        <taxon>metagenomes</taxon>
        <taxon>ecological metagenomes</taxon>
    </lineage>
</organism>
<dbReference type="GO" id="GO:0006235">
    <property type="term" value="P:dTTP biosynthetic process"/>
    <property type="evidence" value="ECO:0007669"/>
    <property type="project" value="TreeGrafter"/>
</dbReference>
<keyword evidence="5" id="KW-0547">Nucleotide-binding</keyword>
<feature type="region of interest" description="Disordered" evidence="9">
    <location>
        <begin position="1"/>
        <end position="21"/>
    </location>
</feature>
<dbReference type="EC" id="2.7.4.9" evidence="2"/>
<proteinExistence type="inferred from homology"/>
<comment type="similarity">
    <text evidence="1">Belongs to the thymidylate kinase family.</text>
</comment>
<dbReference type="GO" id="GO:0004798">
    <property type="term" value="F:dTMP kinase activity"/>
    <property type="evidence" value="ECO:0007669"/>
    <property type="project" value="UniProtKB-EC"/>
</dbReference>
<keyword evidence="3" id="KW-0808">Transferase</keyword>
<protein>
    <recommendedName>
        <fullName evidence="2">dTMP kinase</fullName>
        <ecNumber evidence="2">2.7.4.9</ecNumber>
    </recommendedName>
</protein>
<keyword evidence="7" id="KW-0067">ATP-binding</keyword>
<dbReference type="GO" id="GO:0006233">
    <property type="term" value="P:dTDP biosynthetic process"/>
    <property type="evidence" value="ECO:0007669"/>
    <property type="project" value="InterPro"/>
</dbReference>
<dbReference type="InterPro" id="IPR018094">
    <property type="entry name" value="Thymidylate_kinase"/>
</dbReference>
<evidence type="ECO:0000256" key="3">
    <source>
        <dbReference type="ARBA" id="ARBA00022679"/>
    </source>
</evidence>
<dbReference type="PANTHER" id="PTHR10344:SF4">
    <property type="entry name" value="UMP-CMP KINASE 2, MITOCHONDRIAL"/>
    <property type="match status" value="1"/>
</dbReference>
<dbReference type="PANTHER" id="PTHR10344">
    <property type="entry name" value="THYMIDYLATE KINASE"/>
    <property type="match status" value="1"/>
</dbReference>
<dbReference type="Pfam" id="PF02223">
    <property type="entry name" value="Thymidylate_kin"/>
    <property type="match status" value="1"/>
</dbReference>
<dbReference type="PROSITE" id="PS01331">
    <property type="entry name" value="THYMIDYLATE_KINASE"/>
    <property type="match status" value="1"/>
</dbReference>
<dbReference type="AlphaFoldDB" id="A0A0F9BU40"/>
<name>A0A0F9BU40_9ZZZZ</name>
<keyword evidence="4" id="KW-0545">Nucleotide biosynthesis</keyword>
<evidence type="ECO:0000256" key="2">
    <source>
        <dbReference type="ARBA" id="ARBA00012980"/>
    </source>
</evidence>
<comment type="catalytic activity">
    <reaction evidence="8">
        <text>dTMP + ATP = dTDP + ADP</text>
        <dbReference type="Rhea" id="RHEA:13517"/>
        <dbReference type="ChEBI" id="CHEBI:30616"/>
        <dbReference type="ChEBI" id="CHEBI:58369"/>
        <dbReference type="ChEBI" id="CHEBI:63528"/>
        <dbReference type="ChEBI" id="CHEBI:456216"/>
        <dbReference type="EC" id="2.7.4.9"/>
    </reaction>
</comment>
<evidence type="ECO:0000256" key="5">
    <source>
        <dbReference type="ARBA" id="ARBA00022741"/>
    </source>
</evidence>
<comment type="caution">
    <text evidence="11">The sequence shown here is derived from an EMBL/GenBank/DDBJ whole genome shotgun (WGS) entry which is preliminary data.</text>
</comment>
<dbReference type="GO" id="GO:0005829">
    <property type="term" value="C:cytosol"/>
    <property type="evidence" value="ECO:0007669"/>
    <property type="project" value="TreeGrafter"/>
</dbReference>
<dbReference type="CDD" id="cd01672">
    <property type="entry name" value="TMPK"/>
    <property type="match status" value="1"/>
</dbReference>
<gene>
    <name evidence="11" type="ORF">LCGC14_2688020</name>
</gene>
<dbReference type="Gene3D" id="3.40.50.300">
    <property type="entry name" value="P-loop containing nucleotide triphosphate hydrolases"/>
    <property type="match status" value="1"/>
</dbReference>
<evidence type="ECO:0000256" key="8">
    <source>
        <dbReference type="ARBA" id="ARBA00048743"/>
    </source>
</evidence>
<evidence type="ECO:0000256" key="4">
    <source>
        <dbReference type="ARBA" id="ARBA00022727"/>
    </source>
</evidence>
<dbReference type="GO" id="GO:0005524">
    <property type="term" value="F:ATP binding"/>
    <property type="evidence" value="ECO:0007669"/>
    <property type="project" value="UniProtKB-KW"/>
</dbReference>
<dbReference type="InterPro" id="IPR018095">
    <property type="entry name" value="Thymidylate_kin_CS"/>
</dbReference>
<dbReference type="SUPFAM" id="SSF52540">
    <property type="entry name" value="P-loop containing nucleoside triphosphate hydrolases"/>
    <property type="match status" value="1"/>
</dbReference>
<evidence type="ECO:0000256" key="9">
    <source>
        <dbReference type="SAM" id="MobiDB-lite"/>
    </source>
</evidence>
<dbReference type="GO" id="GO:0006227">
    <property type="term" value="P:dUDP biosynthetic process"/>
    <property type="evidence" value="ECO:0007669"/>
    <property type="project" value="TreeGrafter"/>
</dbReference>
<feature type="domain" description="Thymidylate kinase-like" evidence="10">
    <location>
        <begin position="13"/>
        <end position="198"/>
    </location>
</feature>
<accession>A0A0F9BU40</accession>
<sequence>MSPQLRRGTLVTLEGGEGSGKSSQAEALAALMRAQGYAVTLTREPAGTELGCIVKEVFQKGVAVTPEAELFLFEVARAQHVQEVIRPALERGEVVLCDRYTDSTLAYQGHGRGLSLDHVRAVNHIATGGLPPHFTILLDVPPETGLSRKDHERLNDSIGRESLEFHQRVHAGFLRLAQREPQRIVVVDASLPREQVTKAAWEHLQRFLDHIM</sequence>
<reference evidence="11" key="1">
    <citation type="journal article" date="2015" name="Nature">
        <title>Complex archaea that bridge the gap between prokaryotes and eukaryotes.</title>
        <authorList>
            <person name="Spang A."/>
            <person name="Saw J.H."/>
            <person name="Jorgensen S.L."/>
            <person name="Zaremba-Niedzwiedzka K."/>
            <person name="Martijn J."/>
            <person name="Lind A.E."/>
            <person name="van Eijk R."/>
            <person name="Schleper C."/>
            <person name="Guy L."/>
            <person name="Ettema T.J."/>
        </authorList>
    </citation>
    <scope>NUCLEOTIDE SEQUENCE</scope>
</reference>
<dbReference type="NCBIfam" id="TIGR00041">
    <property type="entry name" value="DTMP_kinase"/>
    <property type="match status" value="1"/>
</dbReference>
<evidence type="ECO:0000256" key="6">
    <source>
        <dbReference type="ARBA" id="ARBA00022777"/>
    </source>
</evidence>
<keyword evidence="6" id="KW-0418">Kinase</keyword>
<dbReference type="HAMAP" id="MF_00165">
    <property type="entry name" value="Thymidylate_kinase"/>
    <property type="match status" value="1"/>
</dbReference>
<evidence type="ECO:0000256" key="1">
    <source>
        <dbReference type="ARBA" id="ARBA00009776"/>
    </source>
</evidence>
<dbReference type="EMBL" id="LAZR01047564">
    <property type="protein sequence ID" value="KKK93924.1"/>
    <property type="molecule type" value="Genomic_DNA"/>
</dbReference>
<evidence type="ECO:0000256" key="7">
    <source>
        <dbReference type="ARBA" id="ARBA00022840"/>
    </source>
</evidence>
<dbReference type="FunFam" id="3.40.50.300:FF:000225">
    <property type="entry name" value="Thymidylate kinase"/>
    <property type="match status" value="1"/>
</dbReference>
<evidence type="ECO:0000313" key="11">
    <source>
        <dbReference type="EMBL" id="KKK93924.1"/>
    </source>
</evidence>
<evidence type="ECO:0000259" key="10">
    <source>
        <dbReference type="Pfam" id="PF02223"/>
    </source>
</evidence>
<dbReference type="InterPro" id="IPR039430">
    <property type="entry name" value="Thymidylate_kin-like_dom"/>
</dbReference>
<dbReference type="InterPro" id="IPR027417">
    <property type="entry name" value="P-loop_NTPase"/>
</dbReference>